<dbReference type="AlphaFoldDB" id="A0A9W8JCZ8"/>
<keyword evidence="3" id="KW-1185">Reference proteome</keyword>
<feature type="signal peptide" evidence="1">
    <location>
        <begin position="1"/>
        <end position="21"/>
    </location>
</feature>
<evidence type="ECO:0000313" key="2">
    <source>
        <dbReference type="EMBL" id="KAJ2932611.1"/>
    </source>
</evidence>
<dbReference type="Proteomes" id="UP001140091">
    <property type="component" value="Unassembled WGS sequence"/>
</dbReference>
<organism evidence="2 3">
    <name type="scientific">Candolleomyces eurysporus</name>
    <dbReference type="NCBI Taxonomy" id="2828524"/>
    <lineage>
        <taxon>Eukaryota</taxon>
        <taxon>Fungi</taxon>
        <taxon>Dikarya</taxon>
        <taxon>Basidiomycota</taxon>
        <taxon>Agaricomycotina</taxon>
        <taxon>Agaricomycetes</taxon>
        <taxon>Agaricomycetidae</taxon>
        <taxon>Agaricales</taxon>
        <taxon>Agaricineae</taxon>
        <taxon>Psathyrellaceae</taxon>
        <taxon>Candolleomyces</taxon>
    </lineage>
</organism>
<evidence type="ECO:0000313" key="3">
    <source>
        <dbReference type="Proteomes" id="UP001140091"/>
    </source>
</evidence>
<gene>
    <name evidence="2" type="ORF">H1R20_g4488</name>
</gene>
<sequence>MRFSATFAVIAVLSVKNFVSAFPMASTADDFDLEMREQFTDGELYDVVARDLLDYSDEFEGVGARGLVSVFEIFI</sequence>
<dbReference type="EMBL" id="JANBPK010000768">
    <property type="protein sequence ID" value="KAJ2932611.1"/>
    <property type="molecule type" value="Genomic_DNA"/>
</dbReference>
<feature type="chain" id="PRO_5040908752" evidence="1">
    <location>
        <begin position="22"/>
        <end position="75"/>
    </location>
</feature>
<comment type="caution">
    <text evidence="2">The sequence shown here is derived from an EMBL/GenBank/DDBJ whole genome shotgun (WGS) entry which is preliminary data.</text>
</comment>
<accession>A0A9W8JCZ8</accession>
<reference evidence="2" key="1">
    <citation type="submission" date="2022-06" db="EMBL/GenBank/DDBJ databases">
        <title>Genome Sequence of Candolleomyces eurysporus.</title>
        <authorList>
            <person name="Buettner E."/>
        </authorList>
    </citation>
    <scope>NUCLEOTIDE SEQUENCE</scope>
    <source>
        <strain evidence="2">VTCC 930004</strain>
    </source>
</reference>
<proteinExistence type="predicted"/>
<evidence type="ECO:0000256" key="1">
    <source>
        <dbReference type="SAM" id="SignalP"/>
    </source>
</evidence>
<feature type="non-terminal residue" evidence="2">
    <location>
        <position position="75"/>
    </location>
</feature>
<protein>
    <submittedName>
        <fullName evidence="2">Uncharacterized protein</fullName>
    </submittedName>
</protein>
<keyword evidence="1" id="KW-0732">Signal</keyword>
<name>A0A9W8JCZ8_9AGAR</name>